<keyword evidence="1" id="KW-0547">Nucleotide-binding</keyword>
<evidence type="ECO:0000313" key="5">
    <source>
        <dbReference type="EMBL" id="OHA42726.1"/>
    </source>
</evidence>
<dbReference type="GO" id="GO:0006302">
    <property type="term" value="P:double-strand break repair"/>
    <property type="evidence" value="ECO:0007669"/>
    <property type="project" value="TreeGrafter"/>
</dbReference>
<keyword evidence="3" id="KW-0238">DNA-binding</keyword>
<reference evidence="5 6" key="1">
    <citation type="journal article" date="2016" name="Nat. Commun.">
        <title>Thousands of microbial genomes shed light on interconnected biogeochemical processes in an aquifer system.</title>
        <authorList>
            <person name="Anantharaman K."/>
            <person name="Brown C.T."/>
            <person name="Hug L.A."/>
            <person name="Sharon I."/>
            <person name="Castelle C.J."/>
            <person name="Probst A.J."/>
            <person name="Thomas B.C."/>
            <person name="Singh A."/>
            <person name="Wilkins M.J."/>
            <person name="Karaoz U."/>
            <person name="Brodie E.L."/>
            <person name="Williams K.H."/>
            <person name="Hubbard S.S."/>
            <person name="Banfield J.F."/>
        </authorList>
    </citation>
    <scope>NUCLEOTIDE SEQUENCE [LARGE SCALE GENOMIC DNA]</scope>
</reference>
<dbReference type="GO" id="GO:0043138">
    <property type="term" value="F:3'-5' DNA helicase activity"/>
    <property type="evidence" value="ECO:0007669"/>
    <property type="project" value="TreeGrafter"/>
</dbReference>
<dbReference type="GO" id="GO:0006270">
    <property type="term" value="P:DNA replication initiation"/>
    <property type="evidence" value="ECO:0007669"/>
    <property type="project" value="TreeGrafter"/>
</dbReference>
<dbReference type="PANTHER" id="PTHR30580:SF0">
    <property type="entry name" value="PRIMOSOMAL PROTEIN N"/>
    <property type="match status" value="1"/>
</dbReference>
<evidence type="ECO:0000313" key="6">
    <source>
        <dbReference type="Proteomes" id="UP000177269"/>
    </source>
</evidence>
<feature type="domain" description="Primosomal protein N' 3' DNA-binding" evidence="4">
    <location>
        <begin position="18"/>
        <end position="105"/>
    </location>
</feature>
<dbReference type="InterPro" id="IPR041222">
    <property type="entry name" value="PriA_3primeBD"/>
</dbReference>
<dbReference type="InterPro" id="IPR027417">
    <property type="entry name" value="P-loop_NTPase"/>
</dbReference>
<gene>
    <name evidence="5" type="ORF">A3G52_02885</name>
</gene>
<dbReference type="AlphaFoldDB" id="A0A1G2P311"/>
<dbReference type="GO" id="GO:0006310">
    <property type="term" value="P:DNA recombination"/>
    <property type="evidence" value="ECO:0007669"/>
    <property type="project" value="TreeGrafter"/>
</dbReference>
<proteinExistence type="predicted"/>
<dbReference type="GO" id="GO:0003677">
    <property type="term" value="F:DNA binding"/>
    <property type="evidence" value="ECO:0007669"/>
    <property type="project" value="UniProtKB-KW"/>
</dbReference>
<organism evidence="5 6">
    <name type="scientific">Candidatus Taylorbacteria bacterium RIFCSPLOWO2_12_FULL_43_20</name>
    <dbReference type="NCBI Taxonomy" id="1802332"/>
    <lineage>
        <taxon>Bacteria</taxon>
        <taxon>Candidatus Tayloriibacteriota</taxon>
    </lineage>
</organism>
<name>A0A1G2P311_9BACT</name>
<evidence type="ECO:0000256" key="2">
    <source>
        <dbReference type="ARBA" id="ARBA00022840"/>
    </source>
</evidence>
<dbReference type="PANTHER" id="PTHR30580">
    <property type="entry name" value="PRIMOSOMAL PROTEIN N"/>
    <property type="match status" value="1"/>
</dbReference>
<keyword evidence="2" id="KW-0067">ATP-binding</keyword>
<dbReference type="Gene3D" id="3.40.1440.60">
    <property type="entry name" value="PriA, 3(prime) DNA-binding domain"/>
    <property type="match status" value="1"/>
</dbReference>
<evidence type="ECO:0000259" key="4">
    <source>
        <dbReference type="Pfam" id="PF17764"/>
    </source>
</evidence>
<dbReference type="Gene3D" id="3.40.50.300">
    <property type="entry name" value="P-loop containing nucleotide triphosphate hydrolases"/>
    <property type="match status" value="1"/>
</dbReference>
<dbReference type="Proteomes" id="UP000177269">
    <property type="component" value="Unassembled WGS sequence"/>
</dbReference>
<dbReference type="Pfam" id="PF17764">
    <property type="entry name" value="PriA_3primeBD"/>
    <property type="match status" value="1"/>
</dbReference>
<dbReference type="InterPro" id="IPR042115">
    <property type="entry name" value="PriA_3primeBD_sf"/>
</dbReference>
<sequence length="626" mass="70180">MQIIEVIPIARGISHEKLTYFGPNELTSGSIIEVPLRKKEVPAIVVGSHDALDLKSELRNTKYEIKKISKKKPSAFFLPQFIQSAVKAATYFATSPGSMLAALFPSTIMKNLGAAKFVNHEIITEERAHEKYILQAPDDERIANYKSLIREEFAKKSSVFFMLPTIHDIKNMEARLGKGIEKYTFALHSSRTQKEIVSVLDKLSEEKHPVLILGTGSFLSIPRPDIRAIIIDKHNSQSYKTQARPYIDFRVFAEILSEQTKARLVAGDVFLDVATIQRYKDGEFQELSPLKFRSLSSATDSIVDMRKYKEESKRFRVISDELKQLAESNKTDNEHLYIYSARSGLAPTIICADCGNIVTCAKCGANMVLHASQKGNFFLCHSCGQRKDPSDTCATCGGWRLTSLGIGLDRISADLGNMFPDIKIFVMDKETAPTYKKAKEIASKFYASPGSILVGTEMALPYLDQVENAAIASIDSLFSIPDFRITEKIMSVIIKMRSIAQKRIILQTRIPDEKVFEYGAKGNILDFYKDEIARRKQFNFPPYSVLVKISVEGAKNDTVLKMSRLQARLGSKLDIFPSFIKSKSGKSIMHALLRVPKDKWPDSEIISVVSSLSPEFTVKIDPESLL</sequence>
<comment type="caution">
    <text evidence="5">The sequence shown here is derived from an EMBL/GenBank/DDBJ whole genome shotgun (WGS) entry which is preliminary data.</text>
</comment>
<dbReference type="GO" id="GO:0005524">
    <property type="term" value="F:ATP binding"/>
    <property type="evidence" value="ECO:0007669"/>
    <property type="project" value="UniProtKB-KW"/>
</dbReference>
<evidence type="ECO:0000256" key="1">
    <source>
        <dbReference type="ARBA" id="ARBA00022741"/>
    </source>
</evidence>
<protein>
    <recommendedName>
        <fullName evidence="4">Primosomal protein N' 3' DNA-binding domain-containing protein</fullName>
    </recommendedName>
</protein>
<dbReference type="EMBL" id="MHSK01000006">
    <property type="protein sequence ID" value="OHA42726.1"/>
    <property type="molecule type" value="Genomic_DNA"/>
</dbReference>
<evidence type="ECO:0000256" key="3">
    <source>
        <dbReference type="ARBA" id="ARBA00023125"/>
    </source>
</evidence>
<accession>A0A1G2P311</accession>